<name>A0ABU8XS77_9PROT</name>
<reference evidence="5 6" key="1">
    <citation type="submission" date="2024-01" db="EMBL/GenBank/DDBJ databases">
        <title>Multi-omics insights into the function and evolution of sodium benzoate biodegradation pathways in Benzoatithermus flavus gen. nov., sp. nov. from hot spring.</title>
        <authorList>
            <person name="Hu C.-J."/>
            <person name="Li W.-J."/>
        </authorList>
    </citation>
    <scope>NUCLEOTIDE SEQUENCE [LARGE SCALE GENOMIC DNA]</scope>
    <source>
        <strain evidence="5 6">SYSU G07066</strain>
    </source>
</reference>
<dbReference type="Gene3D" id="3.40.50.720">
    <property type="entry name" value="NAD(P)-binding Rossmann-like Domain"/>
    <property type="match status" value="1"/>
</dbReference>
<evidence type="ECO:0000313" key="6">
    <source>
        <dbReference type="Proteomes" id="UP001375743"/>
    </source>
</evidence>
<feature type="domain" description="NAD-dependent epimerase/dehydratase" evidence="4">
    <location>
        <begin position="4"/>
        <end position="163"/>
    </location>
</feature>
<keyword evidence="6" id="KW-1185">Reference proteome</keyword>
<comment type="caution">
    <text evidence="5">The sequence shown here is derived from an EMBL/GenBank/DDBJ whole genome shotgun (WGS) entry which is preliminary data.</text>
</comment>
<dbReference type="InterPro" id="IPR036291">
    <property type="entry name" value="NAD(P)-bd_dom_sf"/>
</dbReference>
<protein>
    <submittedName>
        <fullName evidence="5">NAD(P)-dependent oxidoreductase</fullName>
    </submittedName>
</protein>
<evidence type="ECO:0000259" key="4">
    <source>
        <dbReference type="Pfam" id="PF01370"/>
    </source>
</evidence>
<sequence length="269" mass="30270">MQRVLITGAAGGIGRRLREDMRGLYPSLRLSDQAPLEPAREGEEVMQADLTDLRACETICEGVDGIVHLGGQSVEADWDTILQANIVGCYNLFEAARRQGVQRIVFASTNHVIGFYRRPTRIDHTVPPRPDSRYGVSKAFGEALGRFYADKYGLRVLAIRIGHFAERPVDRRRLSIWISPRDFLQLVRIGLEHPDLHYEIVYGVSENDRTWWDNANAYRLGYRPQDESEPFAAEVLAAEPADVADPIAELFQGGPFCSPEFTGDPDRIE</sequence>
<dbReference type="PANTHER" id="PTHR43103">
    <property type="entry name" value="NUCLEOSIDE-DIPHOSPHATE-SUGAR EPIMERASE"/>
    <property type="match status" value="1"/>
</dbReference>
<accession>A0ABU8XS77</accession>
<keyword evidence="2" id="KW-0560">Oxidoreductase</keyword>
<gene>
    <name evidence="5" type="ORF">U1T56_12975</name>
</gene>
<organism evidence="5 6">
    <name type="scientific">Benzoatithermus flavus</name>
    <dbReference type="NCBI Taxonomy" id="3108223"/>
    <lineage>
        <taxon>Bacteria</taxon>
        <taxon>Pseudomonadati</taxon>
        <taxon>Pseudomonadota</taxon>
        <taxon>Alphaproteobacteria</taxon>
        <taxon>Geminicoccales</taxon>
        <taxon>Geminicoccaceae</taxon>
        <taxon>Benzoatithermus</taxon>
    </lineage>
</organism>
<dbReference type="SUPFAM" id="SSF51735">
    <property type="entry name" value="NAD(P)-binding Rossmann-fold domains"/>
    <property type="match status" value="1"/>
</dbReference>
<comment type="similarity">
    <text evidence="1">Belongs to the NAD(P)-dependent epimerase/dehydratase family.</text>
</comment>
<evidence type="ECO:0000256" key="2">
    <source>
        <dbReference type="ARBA" id="ARBA00023002"/>
    </source>
</evidence>
<dbReference type="PANTHER" id="PTHR43103:SF5">
    <property type="entry name" value="4-EPIMERASE, PUTATIVE (AFU_ORTHOLOGUE AFUA_7G00360)-RELATED"/>
    <property type="match status" value="1"/>
</dbReference>
<proteinExistence type="inferred from homology"/>
<keyword evidence="3" id="KW-0520">NAD</keyword>
<dbReference type="EMBL" id="JBBLZC010000012">
    <property type="protein sequence ID" value="MEK0084070.1"/>
    <property type="molecule type" value="Genomic_DNA"/>
</dbReference>
<dbReference type="Pfam" id="PF01370">
    <property type="entry name" value="Epimerase"/>
    <property type="match status" value="1"/>
</dbReference>
<evidence type="ECO:0000256" key="3">
    <source>
        <dbReference type="ARBA" id="ARBA00023027"/>
    </source>
</evidence>
<dbReference type="InterPro" id="IPR001509">
    <property type="entry name" value="Epimerase_deHydtase"/>
</dbReference>
<evidence type="ECO:0000313" key="5">
    <source>
        <dbReference type="EMBL" id="MEK0084070.1"/>
    </source>
</evidence>
<evidence type="ECO:0000256" key="1">
    <source>
        <dbReference type="ARBA" id="ARBA00007637"/>
    </source>
</evidence>
<dbReference type="RefSeq" id="WP_418159918.1">
    <property type="nucleotide sequence ID" value="NZ_JBBLZC010000012.1"/>
</dbReference>
<dbReference type="Proteomes" id="UP001375743">
    <property type="component" value="Unassembled WGS sequence"/>
</dbReference>